<reference evidence="5" key="1">
    <citation type="submission" date="2016-10" db="EMBL/GenBank/DDBJ databases">
        <authorList>
            <person name="Varghese N."/>
            <person name="Submissions S."/>
        </authorList>
    </citation>
    <scope>NUCLEOTIDE SEQUENCE [LARGE SCALE GENOMIC DNA]</scope>
    <source>
        <strain evidence="5">DSM 45789</strain>
    </source>
</reference>
<feature type="compositionally biased region" description="Low complexity" evidence="1">
    <location>
        <begin position="208"/>
        <end position="222"/>
    </location>
</feature>
<dbReference type="Gene3D" id="3.90.1210.10">
    <property type="entry name" value="Antifreeze-like/N-acetylneuraminic acid synthase C-terminal domain"/>
    <property type="match status" value="1"/>
</dbReference>
<feature type="compositionally biased region" description="Polar residues" evidence="1">
    <location>
        <begin position="223"/>
        <end position="245"/>
    </location>
</feature>
<dbReference type="RefSeq" id="WP_091837903.1">
    <property type="nucleotide sequence ID" value="NZ_FPAA01000009.1"/>
</dbReference>
<name>A0A1I6TA33_9BACL</name>
<dbReference type="Pfam" id="PF08666">
    <property type="entry name" value="SAF"/>
    <property type="match status" value="1"/>
</dbReference>
<dbReference type="EMBL" id="FPAA01000009">
    <property type="protein sequence ID" value="SFS86030.1"/>
    <property type="molecule type" value="Genomic_DNA"/>
</dbReference>
<sequence>MQDAKRRAIIFAILSVILAAVAGFMFLQESNALRAGLGEERMVLVAKRDISSREPLRRTDFEVKSVPERYYKPNQVGDLEEIDGNVSIVSITKGDELTSNVLRPITELENSEKRVVELRGSDRVLFDDYFQTQDRVDIIVSYAENGGGSTKFMLKDKLVFRVGSKNSFLGLELSMDEARKLVEAENFAHSIRVIKAPQKQKISDEGAQQQSNNNQTKQQITQGKSNNLKPQQKSKTSPNQGTGKQ</sequence>
<evidence type="ECO:0000256" key="1">
    <source>
        <dbReference type="SAM" id="MobiDB-lite"/>
    </source>
</evidence>
<evidence type="ECO:0000313" key="5">
    <source>
        <dbReference type="Proteomes" id="UP000198660"/>
    </source>
</evidence>
<feature type="transmembrane region" description="Helical" evidence="2">
    <location>
        <begin position="7"/>
        <end position="27"/>
    </location>
</feature>
<evidence type="ECO:0000259" key="3">
    <source>
        <dbReference type="Pfam" id="PF08666"/>
    </source>
</evidence>
<evidence type="ECO:0000313" key="4">
    <source>
        <dbReference type="EMBL" id="SFS86030.1"/>
    </source>
</evidence>
<keyword evidence="2" id="KW-1133">Transmembrane helix</keyword>
<organism evidence="4 5">
    <name type="scientific">Marininema halotolerans</name>
    <dbReference type="NCBI Taxonomy" id="1155944"/>
    <lineage>
        <taxon>Bacteria</taxon>
        <taxon>Bacillati</taxon>
        <taxon>Bacillota</taxon>
        <taxon>Bacilli</taxon>
        <taxon>Bacillales</taxon>
        <taxon>Thermoactinomycetaceae</taxon>
        <taxon>Marininema</taxon>
    </lineage>
</organism>
<protein>
    <submittedName>
        <fullName evidence="4">Flp pilus assembly protein CpaB</fullName>
    </submittedName>
</protein>
<dbReference type="Proteomes" id="UP000198660">
    <property type="component" value="Unassembled WGS sequence"/>
</dbReference>
<dbReference type="OrthoDB" id="2989382at2"/>
<feature type="region of interest" description="Disordered" evidence="1">
    <location>
        <begin position="199"/>
        <end position="245"/>
    </location>
</feature>
<dbReference type="CDD" id="cd11614">
    <property type="entry name" value="SAF_CpaB_FlgA_like"/>
    <property type="match status" value="1"/>
</dbReference>
<dbReference type="InterPro" id="IPR013974">
    <property type="entry name" value="SAF"/>
</dbReference>
<keyword evidence="2" id="KW-0472">Membrane</keyword>
<keyword evidence="5" id="KW-1185">Reference proteome</keyword>
<evidence type="ECO:0000256" key="2">
    <source>
        <dbReference type="SAM" id="Phobius"/>
    </source>
</evidence>
<keyword evidence="2" id="KW-0812">Transmembrane</keyword>
<gene>
    <name evidence="4" type="ORF">SAMN05444972_109117</name>
</gene>
<dbReference type="AlphaFoldDB" id="A0A1I6TA33"/>
<accession>A0A1I6TA33</accession>
<feature type="domain" description="SAF" evidence="3">
    <location>
        <begin position="42"/>
        <end position="101"/>
    </location>
</feature>
<proteinExistence type="predicted"/>